<dbReference type="InterPro" id="IPR026262">
    <property type="entry name" value="DinJ"/>
</dbReference>
<dbReference type="GeneID" id="78363448"/>
<dbReference type="Pfam" id="PF04221">
    <property type="entry name" value="RelB"/>
    <property type="match status" value="1"/>
</dbReference>
<proteinExistence type="inferred from homology"/>
<keyword evidence="5" id="KW-1185">Reference proteome</keyword>
<evidence type="ECO:0008006" key="6">
    <source>
        <dbReference type="Google" id="ProtNLM"/>
    </source>
</evidence>
<organism evidence="3 5">
    <name type="scientific">Turicimonas muris</name>
    <dbReference type="NCBI Taxonomy" id="1796652"/>
    <lineage>
        <taxon>Bacteria</taxon>
        <taxon>Pseudomonadati</taxon>
        <taxon>Pseudomonadota</taxon>
        <taxon>Betaproteobacteria</taxon>
        <taxon>Burkholderiales</taxon>
        <taxon>Sutterellaceae</taxon>
        <taxon>Turicimonas</taxon>
    </lineage>
</organism>
<gene>
    <name evidence="4" type="ORF">ADH67_02815</name>
    <name evidence="3" type="ORF">ADH67_06265</name>
</gene>
<dbReference type="InterPro" id="IPR007337">
    <property type="entry name" value="RelB/DinJ"/>
</dbReference>
<keyword evidence="2" id="KW-1277">Toxin-antitoxin system</keyword>
<name>A0A227KNR1_9BURK</name>
<comment type="similarity">
    <text evidence="1">Belongs to the RelB/DinJ antitoxin family.</text>
</comment>
<dbReference type="Proteomes" id="UP000214610">
    <property type="component" value="Unassembled WGS sequence"/>
</dbReference>
<protein>
    <recommendedName>
        <fullName evidence="6">Type II toxin-antitoxin system antitoxin, RelB/DinJ family</fullName>
    </recommendedName>
</protein>
<sequence>MSTVTDTQIQVRLTQDLKEQASVLFEKMGMSLSEAVRTFLSQAVAEQGMPFRAHIPNKETITAIKEVEAGGGTKYKNPEAFFKEMDI</sequence>
<evidence type="ECO:0000313" key="4">
    <source>
        <dbReference type="EMBL" id="OXE51245.1"/>
    </source>
</evidence>
<evidence type="ECO:0000313" key="3">
    <source>
        <dbReference type="EMBL" id="OXE49727.1"/>
    </source>
</evidence>
<dbReference type="EMBL" id="NHMP01000003">
    <property type="protein sequence ID" value="OXE49727.1"/>
    <property type="molecule type" value="Genomic_DNA"/>
</dbReference>
<evidence type="ECO:0000256" key="1">
    <source>
        <dbReference type="ARBA" id="ARBA00010562"/>
    </source>
</evidence>
<dbReference type="Gene3D" id="1.10.1220.10">
    <property type="entry name" value="Met repressor-like"/>
    <property type="match status" value="1"/>
</dbReference>
<dbReference type="PANTHER" id="PTHR38781">
    <property type="entry name" value="ANTITOXIN DINJ-RELATED"/>
    <property type="match status" value="1"/>
</dbReference>
<dbReference type="NCBIfam" id="TIGR02384">
    <property type="entry name" value="RelB_DinJ"/>
    <property type="match status" value="1"/>
</dbReference>
<dbReference type="PANTHER" id="PTHR38781:SF1">
    <property type="entry name" value="ANTITOXIN DINJ-RELATED"/>
    <property type="match status" value="1"/>
</dbReference>
<reference evidence="5" key="2">
    <citation type="submission" date="2017-05" db="EMBL/GenBank/DDBJ databases">
        <title>Improved OligoMM genomes.</title>
        <authorList>
            <person name="Garzetti D."/>
        </authorList>
    </citation>
    <scope>NUCLEOTIDE SEQUENCE [LARGE SCALE GENOMIC DNA]</scope>
    <source>
        <strain evidence="5">YL45</strain>
    </source>
</reference>
<dbReference type="GO" id="GO:0044010">
    <property type="term" value="P:single-species biofilm formation"/>
    <property type="evidence" value="ECO:0007669"/>
    <property type="project" value="InterPro"/>
</dbReference>
<evidence type="ECO:0000313" key="5">
    <source>
        <dbReference type="Proteomes" id="UP000214610"/>
    </source>
</evidence>
<reference evidence="3" key="1">
    <citation type="journal article" date="2017" name="Genome Announc.">
        <title>High-Quality Whole-Genome Sequences of the Oligo-Mouse-Microbiota Bacterial Community.</title>
        <authorList>
            <person name="Garzetti D."/>
            <person name="Brugiroux S."/>
            <person name="Bunk B."/>
            <person name="Pukall R."/>
            <person name="McCoy K.D."/>
            <person name="Macpherson A.J."/>
            <person name="Stecher B."/>
        </authorList>
    </citation>
    <scope>NUCLEOTIDE SEQUENCE</scope>
    <source>
        <strain evidence="3">YL45</strain>
    </source>
</reference>
<dbReference type="PIRSF" id="PIRSF003108">
    <property type="entry name" value="DinJ"/>
    <property type="match status" value="1"/>
</dbReference>
<dbReference type="GO" id="GO:0006355">
    <property type="term" value="P:regulation of DNA-templated transcription"/>
    <property type="evidence" value="ECO:0007669"/>
    <property type="project" value="InterPro"/>
</dbReference>
<dbReference type="InterPro" id="IPR013321">
    <property type="entry name" value="Arc_rbn_hlx_hlx"/>
</dbReference>
<dbReference type="AlphaFoldDB" id="A0A227KNR1"/>
<dbReference type="EMBL" id="NHMP01000001">
    <property type="protein sequence ID" value="OXE51245.1"/>
    <property type="molecule type" value="Genomic_DNA"/>
</dbReference>
<dbReference type="GO" id="GO:0006351">
    <property type="term" value="P:DNA-templated transcription"/>
    <property type="evidence" value="ECO:0007669"/>
    <property type="project" value="TreeGrafter"/>
</dbReference>
<dbReference type="GO" id="GO:0000987">
    <property type="term" value="F:cis-regulatory region sequence-specific DNA binding"/>
    <property type="evidence" value="ECO:0007669"/>
    <property type="project" value="InterPro"/>
</dbReference>
<evidence type="ECO:0000256" key="2">
    <source>
        <dbReference type="ARBA" id="ARBA00022649"/>
    </source>
</evidence>
<comment type="caution">
    <text evidence="3">The sequence shown here is derived from an EMBL/GenBank/DDBJ whole genome shotgun (WGS) entry which is preliminary data.</text>
</comment>
<dbReference type="RefSeq" id="WP_066591426.1">
    <property type="nucleotide sequence ID" value="NZ_CAJTBZ010000004.1"/>
</dbReference>
<accession>A0A227KNR1</accession>
<dbReference type="GO" id="GO:0015643">
    <property type="term" value="F:toxic substance binding"/>
    <property type="evidence" value="ECO:0007669"/>
    <property type="project" value="InterPro"/>
</dbReference>